<dbReference type="AlphaFoldDB" id="A0A9N9ALA7"/>
<keyword evidence="2" id="KW-1185">Reference proteome</keyword>
<accession>A0A9N9ALA7</accession>
<proteinExistence type="predicted"/>
<organism evidence="1 2">
    <name type="scientific">Funneliformis caledonium</name>
    <dbReference type="NCBI Taxonomy" id="1117310"/>
    <lineage>
        <taxon>Eukaryota</taxon>
        <taxon>Fungi</taxon>
        <taxon>Fungi incertae sedis</taxon>
        <taxon>Mucoromycota</taxon>
        <taxon>Glomeromycotina</taxon>
        <taxon>Glomeromycetes</taxon>
        <taxon>Glomerales</taxon>
        <taxon>Glomeraceae</taxon>
        <taxon>Funneliformis</taxon>
    </lineage>
</organism>
<name>A0A9N9ALA7_9GLOM</name>
<comment type="caution">
    <text evidence="1">The sequence shown here is derived from an EMBL/GenBank/DDBJ whole genome shotgun (WGS) entry which is preliminary data.</text>
</comment>
<protein>
    <submittedName>
        <fullName evidence="1">11213_t:CDS:1</fullName>
    </submittedName>
</protein>
<dbReference type="EMBL" id="CAJVPQ010001142">
    <property type="protein sequence ID" value="CAG8534396.1"/>
    <property type="molecule type" value="Genomic_DNA"/>
</dbReference>
<dbReference type="OrthoDB" id="2372602at2759"/>
<gene>
    <name evidence="1" type="ORF">FCALED_LOCUS5331</name>
</gene>
<evidence type="ECO:0000313" key="2">
    <source>
        <dbReference type="Proteomes" id="UP000789570"/>
    </source>
</evidence>
<dbReference type="Proteomes" id="UP000789570">
    <property type="component" value="Unassembled WGS sequence"/>
</dbReference>
<reference evidence="1" key="1">
    <citation type="submission" date="2021-06" db="EMBL/GenBank/DDBJ databases">
        <authorList>
            <person name="Kallberg Y."/>
            <person name="Tangrot J."/>
            <person name="Rosling A."/>
        </authorList>
    </citation>
    <scope>NUCLEOTIDE SEQUENCE</scope>
    <source>
        <strain evidence="1">UK204</strain>
    </source>
</reference>
<sequence>MPRAKTFLCALCSSTHKSKKSSPDTNIRLGFNRTSIGRRHIHIDLFSEHIFAYLFKSETTFSYNPLQRKYQCYFEGVGGGQKLGLLLNYSNWDTKYHKNGRTRGYVCMNNSDEKYKIKFLWRENKLQQESYEFLCGSLVGEFYVTSGDFIEHEFSNPTLQSENAMLGLPLEFNYSIHSFIEFLTM</sequence>
<evidence type="ECO:0000313" key="1">
    <source>
        <dbReference type="EMBL" id="CAG8534396.1"/>
    </source>
</evidence>